<evidence type="ECO:0000256" key="15">
    <source>
        <dbReference type="ARBA" id="ARBA00023136"/>
    </source>
</evidence>
<feature type="transmembrane region" description="Helical" evidence="17">
    <location>
        <begin position="417"/>
        <end position="440"/>
    </location>
</feature>
<dbReference type="GO" id="GO:0048039">
    <property type="term" value="F:ubiquinone binding"/>
    <property type="evidence" value="ECO:0007669"/>
    <property type="project" value="TreeGrafter"/>
</dbReference>
<dbReference type="Pfam" id="PF01059">
    <property type="entry name" value="Oxidored_q5_N"/>
    <property type="match status" value="1"/>
</dbReference>
<feature type="transmembrane region" description="Helical" evidence="17">
    <location>
        <begin position="326"/>
        <end position="345"/>
    </location>
</feature>
<feature type="transmembrane region" description="Helical" evidence="17">
    <location>
        <begin position="268"/>
        <end position="288"/>
    </location>
</feature>
<keyword evidence="13 17" id="KW-0830">Ubiquinone</keyword>
<evidence type="ECO:0000256" key="8">
    <source>
        <dbReference type="ARBA" id="ARBA00022692"/>
    </source>
</evidence>
<dbReference type="AlphaFoldDB" id="I6LNM3"/>
<keyword evidence="9" id="KW-1278">Translocase</keyword>
<evidence type="ECO:0000256" key="16">
    <source>
        <dbReference type="ARBA" id="ARBA00049551"/>
    </source>
</evidence>
<evidence type="ECO:0000259" key="19">
    <source>
        <dbReference type="Pfam" id="PF01059"/>
    </source>
</evidence>
<comment type="function">
    <text evidence="1">Core subunit of the mitochondrial membrane respiratory chain NADH dehydrogenase (Complex I) that is believed to belong to the minimal assembly required for catalysis. Complex I functions in the transfer of electrons from NADH to the respiratory chain. The immediate electron acceptor for the enzyme is believed to be ubiquinone.</text>
</comment>
<feature type="transmembrane region" description="Helical" evidence="17">
    <location>
        <begin position="239"/>
        <end position="261"/>
    </location>
</feature>
<feature type="domain" description="NADH:quinone oxidoreductase/Mrp antiporter transmembrane" evidence="18">
    <location>
        <begin position="104"/>
        <end position="385"/>
    </location>
</feature>
<feature type="transmembrane region" description="Helical" evidence="17">
    <location>
        <begin position="294"/>
        <end position="317"/>
    </location>
</feature>
<accession>I6LNM3</accession>
<feature type="transmembrane region" description="Helical" evidence="17">
    <location>
        <begin position="209"/>
        <end position="227"/>
    </location>
</feature>
<dbReference type="InterPro" id="IPR003918">
    <property type="entry name" value="NADH_UbQ_OxRdtase"/>
</dbReference>
<keyword evidence="6 17" id="KW-0813">Transport</keyword>
<evidence type="ECO:0000256" key="14">
    <source>
        <dbReference type="ARBA" id="ARBA00023128"/>
    </source>
</evidence>
<protein>
    <recommendedName>
        <fullName evidence="5 17">NADH-ubiquinone oxidoreductase chain 4</fullName>
        <ecNumber evidence="4 17">7.1.1.2</ecNumber>
    </recommendedName>
</protein>
<feature type="transmembrane region" description="Helical" evidence="17">
    <location>
        <begin position="166"/>
        <end position="189"/>
    </location>
</feature>
<evidence type="ECO:0000256" key="13">
    <source>
        <dbReference type="ARBA" id="ARBA00023075"/>
    </source>
</evidence>
<sequence>MMMLILYFLFVLPLLYFNVWWEIMYMIMIMTLFFQFFHSSEVFSHISYGFGMDTLSYSLVFLSGWIMFLVIMASYNIFKISDYSYEFLFFSIILLTFLILCFSSMTLFSFYIFFECSIIPTLFFIFGWGYQPERVAAGFYLLFYTMFASMPLLLGIFYLFNNCGSLHFFFIEITFSYYLYISLILAFLVKMPMFFFHFWLPKAHVEAPISGSMVLAGILLKLGGYGLCRVFSFMPFSCIYNDFFISTSLWGLVFVSLMCFCQVDMKMLIAYSSVIHMGLVICGIMTLSESGLCGSLIMMLGHGLCSSGLFCLANIVYERSHTRSLYLNKGLLTLMPSLCFFWFMFCCNNMSSPPSLNLLGEILLIFSLLSWGDISIPFLMFNTFFSCCISIYLYSYTQHGHLYSGLNFISLINLREYMLLIFHLFPLNFVILKSDLFTLWL</sequence>
<reference evidence="20" key="1">
    <citation type="journal article" date="2012" name="Zootaxa">
        <title>The complete mitochondrial genome of the flat bug Aradacanthia heissi (Hemiptera: Aradidae).</title>
        <authorList>
            <person name="Shi A.M."/>
            <person name="Li H."/>
            <person name="Bai X.S."/>
            <person name="Dai X."/>
            <person name="Chang J."/>
            <person name="Guilbert E."/>
            <person name="Cai W.Z."/>
        </authorList>
    </citation>
    <scope>NUCLEOTIDE SEQUENCE</scope>
</reference>
<comment type="subcellular location">
    <subcellularLocation>
        <location evidence="2 17">Mitochondrion membrane</location>
        <topology evidence="2 17">Multi-pass membrane protein</topology>
    </subcellularLocation>
</comment>
<keyword evidence="10 17" id="KW-0249">Electron transport</keyword>
<evidence type="ECO:0000256" key="17">
    <source>
        <dbReference type="RuleBase" id="RU003297"/>
    </source>
</evidence>
<evidence type="ECO:0000256" key="12">
    <source>
        <dbReference type="ARBA" id="ARBA00023027"/>
    </source>
</evidence>
<evidence type="ECO:0000256" key="3">
    <source>
        <dbReference type="ARBA" id="ARBA00009025"/>
    </source>
</evidence>
<evidence type="ECO:0000313" key="20">
    <source>
        <dbReference type="EMBL" id="ADQ64027.1"/>
    </source>
</evidence>
<evidence type="ECO:0000259" key="18">
    <source>
        <dbReference type="Pfam" id="PF00361"/>
    </source>
</evidence>
<dbReference type="GO" id="GO:0003954">
    <property type="term" value="F:NADH dehydrogenase activity"/>
    <property type="evidence" value="ECO:0007669"/>
    <property type="project" value="TreeGrafter"/>
</dbReference>
<comment type="function">
    <text evidence="17">Core subunit of the mitochondrial membrane respiratory chain NADH dehydrogenase (Complex I) which catalyzes electron transfer from NADH through the respiratory chain, using ubiquinone as an electron acceptor. Essential for the catalytic activity and assembly of complex I.</text>
</comment>
<dbReference type="GO" id="GO:0015990">
    <property type="term" value="P:electron transport coupled proton transport"/>
    <property type="evidence" value="ECO:0007669"/>
    <property type="project" value="TreeGrafter"/>
</dbReference>
<dbReference type="EMBL" id="HQ441233">
    <property type="protein sequence ID" value="ADQ64027.1"/>
    <property type="molecule type" value="Genomic_DNA"/>
</dbReference>
<feature type="transmembrane region" description="Helical" evidence="17">
    <location>
        <begin position="111"/>
        <end position="130"/>
    </location>
</feature>
<evidence type="ECO:0000256" key="11">
    <source>
        <dbReference type="ARBA" id="ARBA00022989"/>
    </source>
</evidence>
<comment type="similarity">
    <text evidence="3 17">Belongs to the complex I subunit 4 family.</text>
</comment>
<keyword evidence="14 17" id="KW-0496">Mitochondrion</keyword>
<evidence type="ECO:0000256" key="7">
    <source>
        <dbReference type="ARBA" id="ARBA00022660"/>
    </source>
</evidence>
<gene>
    <name evidence="20" type="primary">ND4</name>
</gene>
<feature type="transmembrane region" description="Helical" evidence="17">
    <location>
        <begin position="137"/>
        <end position="160"/>
    </location>
</feature>
<keyword evidence="7 17" id="KW-0679">Respiratory chain</keyword>
<evidence type="ECO:0000256" key="1">
    <source>
        <dbReference type="ARBA" id="ARBA00003257"/>
    </source>
</evidence>
<keyword evidence="12 17" id="KW-0520">NAD</keyword>
<feature type="transmembrane region" description="Helical" evidence="17">
    <location>
        <begin position="7"/>
        <end position="34"/>
    </location>
</feature>
<dbReference type="InterPro" id="IPR001750">
    <property type="entry name" value="ND/Mrp_TM"/>
</dbReference>
<dbReference type="GO" id="GO:0008137">
    <property type="term" value="F:NADH dehydrogenase (ubiquinone) activity"/>
    <property type="evidence" value="ECO:0007669"/>
    <property type="project" value="UniProtKB-UniRule"/>
</dbReference>
<keyword evidence="11 17" id="KW-1133">Transmembrane helix</keyword>
<geneLocation type="mitochondrion" evidence="20"/>
<evidence type="ECO:0000256" key="6">
    <source>
        <dbReference type="ARBA" id="ARBA00022448"/>
    </source>
</evidence>
<dbReference type="PRINTS" id="PR01437">
    <property type="entry name" value="NUOXDRDTASE4"/>
</dbReference>
<evidence type="ECO:0000256" key="5">
    <source>
        <dbReference type="ARBA" id="ARBA00021006"/>
    </source>
</evidence>
<feature type="transmembrane region" description="Helical" evidence="17">
    <location>
        <begin position="87"/>
        <end position="105"/>
    </location>
</feature>
<organism evidence="20">
    <name type="scientific">Aradacanthia heissi</name>
    <dbReference type="NCBI Taxonomy" id="928818"/>
    <lineage>
        <taxon>Eukaryota</taxon>
        <taxon>Metazoa</taxon>
        <taxon>Ecdysozoa</taxon>
        <taxon>Arthropoda</taxon>
        <taxon>Hexapoda</taxon>
        <taxon>Insecta</taxon>
        <taxon>Pterygota</taxon>
        <taxon>Neoptera</taxon>
        <taxon>Paraneoptera</taxon>
        <taxon>Hemiptera</taxon>
        <taxon>Heteroptera</taxon>
        <taxon>Panheteroptera</taxon>
        <taxon>Pentatomomorpha</taxon>
        <taxon>Aradoidea</taxon>
        <taxon>Aradidae</taxon>
        <taxon>Calisiinae</taxon>
        <taxon>Aradacanthia</taxon>
    </lineage>
</organism>
<name>I6LNM3_9HEMI</name>
<evidence type="ECO:0000256" key="9">
    <source>
        <dbReference type="ARBA" id="ARBA00022967"/>
    </source>
</evidence>
<dbReference type="Pfam" id="PF00361">
    <property type="entry name" value="Proton_antipo_M"/>
    <property type="match status" value="1"/>
</dbReference>
<dbReference type="GO" id="GO:0042773">
    <property type="term" value="P:ATP synthesis coupled electron transport"/>
    <property type="evidence" value="ECO:0007669"/>
    <property type="project" value="InterPro"/>
</dbReference>
<feature type="transmembrane region" description="Helical" evidence="17">
    <location>
        <begin position="54"/>
        <end position="75"/>
    </location>
</feature>
<proteinExistence type="inferred from homology"/>
<keyword evidence="8 17" id="KW-0812">Transmembrane</keyword>
<dbReference type="EC" id="7.1.1.2" evidence="4 17"/>
<evidence type="ECO:0000256" key="2">
    <source>
        <dbReference type="ARBA" id="ARBA00004225"/>
    </source>
</evidence>
<feature type="domain" description="NADH:ubiquinone oxidoreductase chain 4 N-terminal" evidence="19">
    <location>
        <begin position="1"/>
        <end position="101"/>
    </location>
</feature>
<feature type="transmembrane region" description="Helical" evidence="17">
    <location>
        <begin position="378"/>
        <end position="397"/>
    </location>
</feature>
<keyword evidence="15 17" id="KW-0472">Membrane</keyword>
<evidence type="ECO:0000256" key="4">
    <source>
        <dbReference type="ARBA" id="ARBA00012944"/>
    </source>
</evidence>
<dbReference type="InterPro" id="IPR000260">
    <property type="entry name" value="NADH4_N"/>
</dbReference>
<dbReference type="GO" id="GO:0031966">
    <property type="term" value="C:mitochondrial membrane"/>
    <property type="evidence" value="ECO:0007669"/>
    <property type="project" value="UniProtKB-SubCell"/>
</dbReference>
<dbReference type="PANTHER" id="PTHR43507">
    <property type="entry name" value="NADH-UBIQUINONE OXIDOREDUCTASE CHAIN 4"/>
    <property type="match status" value="1"/>
</dbReference>
<comment type="catalytic activity">
    <reaction evidence="16 17">
        <text>a ubiquinone + NADH + 5 H(+)(in) = a ubiquinol + NAD(+) + 4 H(+)(out)</text>
        <dbReference type="Rhea" id="RHEA:29091"/>
        <dbReference type="Rhea" id="RHEA-COMP:9565"/>
        <dbReference type="Rhea" id="RHEA-COMP:9566"/>
        <dbReference type="ChEBI" id="CHEBI:15378"/>
        <dbReference type="ChEBI" id="CHEBI:16389"/>
        <dbReference type="ChEBI" id="CHEBI:17976"/>
        <dbReference type="ChEBI" id="CHEBI:57540"/>
        <dbReference type="ChEBI" id="CHEBI:57945"/>
        <dbReference type="EC" id="7.1.1.2"/>
    </reaction>
</comment>
<evidence type="ECO:0000256" key="10">
    <source>
        <dbReference type="ARBA" id="ARBA00022982"/>
    </source>
</evidence>
<dbReference type="PANTHER" id="PTHR43507:SF20">
    <property type="entry name" value="NADH-UBIQUINONE OXIDOREDUCTASE CHAIN 4"/>
    <property type="match status" value="1"/>
</dbReference>